<evidence type="ECO:0000259" key="8">
    <source>
        <dbReference type="Pfam" id="PF21269"/>
    </source>
</evidence>
<evidence type="ECO:0000256" key="1">
    <source>
        <dbReference type="ARBA" id="ARBA00009481"/>
    </source>
</evidence>
<dbReference type="EMBL" id="AZLV01000475">
    <property type="protein sequence ID" value="ETJ05598.1"/>
    <property type="molecule type" value="Genomic_DNA"/>
</dbReference>
<feature type="domain" description="Trehalose synthase N-terminal" evidence="8">
    <location>
        <begin position="57"/>
        <end position="198"/>
    </location>
</feature>
<keyword evidence="6" id="KW-0119">Carbohydrate metabolism</keyword>
<comment type="similarity">
    <text evidence="1">Belongs to the glycosyltransferase group 1 family. Glycosyltransferase 4 subfamily.</text>
</comment>
<name>W1VHU5_9ACTO</name>
<dbReference type="PANTHER" id="PTHR47779:SF1">
    <property type="entry name" value="SYNTHASE (CCG-9), PUTATIVE (AFU_ORTHOLOGUE AFUA_3G12100)-RELATED"/>
    <property type="match status" value="1"/>
</dbReference>
<feature type="non-terminal residue" evidence="9">
    <location>
        <position position="1"/>
    </location>
</feature>
<organism evidence="9 10">
    <name type="scientific">Actinomyces urogenitalis DORA_12</name>
    <dbReference type="NCBI Taxonomy" id="1403939"/>
    <lineage>
        <taxon>Bacteria</taxon>
        <taxon>Bacillati</taxon>
        <taxon>Actinomycetota</taxon>
        <taxon>Actinomycetes</taxon>
        <taxon>Actinomycetales</taxon>
        <taxon>Actinomycetaceae</taxon>
        <taxon>Actinomyces</taxon>
    </lineage>
</organism>
<dbReference type="AlphaFoldDB" id="W1VHU5"/>
<reference evidence="9 10" key="1">
    <citation type="submission" date="2013-12" db="EMBL/GenBank/DDBJ databases">
        <title>A Varibaculum cambriense genome reconstructed from a premature infant gut community with otherwise low bacterial novelty that shifts toward anaerobic metabolism during the third week of life.</title>
        <authorList>
            <person name="Brown C.T."/>
            <person name="Sharon I."/>
            <person name="Thomas B.C."/>
            <person name="Castelle C.J."/>
            <person name="Morowitz M.J."/>
            <person name="Banfield J.F."/>
        </authorList>
    </citation>
    <scope>NUCLEOTIDE SEQUENCE [LARGE SCALE GENOMIC DNA]</scope>
    <source>
        <strain evidence="10">DORA_12</strain>
    </source>
</reference>
<dbReference type="Pfam" id="PF00534">
    <property type="entry name" value="Glycos_transf_1"/>
    <property type="match status" value="1"/>
</dbReference>
<evidence type="ECO:0000313" key="10">
    <source>
        <dbReference type="Proteomes" id="UP000018852"/>
    </source>
</evidence>
<dbReference type="GO" id="GO:0016757">
    <property type="term" value="F:glycosyltransferase activity"/>
    <property type="evidence" value="ECO:0007669"/>
    <property type="project" value="UniProtKB-KW"/>
</dbReference>
<evidence type="ECO:0000256" key="5">
    <source>
        <dbReference type="ARBA" id="ARBA00022679"/>
    </source>
</evidence>
<accession>W1VHU5</accession>
<evidence type="ECO:0000259" key="7">
    <source>
        <dbReference type="Pfam" id="PF00534"/>
    </source>
</evidence>
<evidence type="ECO:0000313" key="9">
    <source>
        <dbReference type="EMBL" id="ETJ05598.1"/>
    </source>
</evidence>
<feature type="domain" description="Glycosyl transferase family 1" evidence="7">
    <location>
        <begin position="276"/>
        <end position="453"/>
    </location>
</feature>
<comment type="caution">
    <text evidence="9">The sequence shown here is derived from an EMBL/GenBank/DDBJ whole genome shotgun (WGS) entry which is preliminary data.</text>
</comment>
<dbReference type="SUPFAM" id="SSF53756">
    <property type="entry name" value="UDP-Glycosyltransferase/glycogen phosphorylase"/>
    <property type="match status" value="1"/>
</dbReference>
<dbReference type="Gene3D" id="3.40.50.2000">
    <property type="entry name" value="Glycogen Phosphorylase B"/>
    <property type="match status" value="2"/>
</dbReference>
<dbReference type="InterPro" id="IPR052078">
    <property type="entry name" value="Trehalose_Metab_GTase"/>
</dbReference>
<dbReference type="InterPro" id="IPR001296">
    <property type="entry name" value="Glyco_trans_1"/>
</dbReference>
<dbReference type="Pfam" id="PF21269">
    <property type="entry name" value="TreT_GT1"/>
    <property type="match status" value="1"/>
</dbReference>
<keyword evidence="5 9" id="KW-0808">Transferase</keyword>
<dbReference type="PANTHER" id="PTHR47779">
    <property type="entry name" value="SYNTHASE (CCG-9), PUTATIVE (AFU_ORTHOLOGUE AFUA_3G12100)-RELATED"/>
    <property type="match status" value="1"/>
</dbReference>
<evidence type="ECO:0000256" key="6">
    <source>
        <dbReference type="ARBA" id="ARBA00023277"/>
    </source>
</evidence>
<evidence type="ECO:0000256" key="2">
    <source>
        <dbReference type="ARBA" id="ARBA00011738"/>
    </source>
</evidence>
<dbReference type="InterPro" id="IPR049438">
    <property type="entry name" value="TreT_GT1"/>
</dbReference>
<evidence type="ECO:0000256" key="3">
    <source>
        <dbReference type="ARBA" id="ARBA00022526"/>
    </source>
</evidence>
<evidence type="ECO:0000256" key="4">
    <source>
        <dbReference type="ARBA" id="ARBA00022676"/>
    </source>
</evidence>
<sequence>DRDMRSIDVAPLPLSDLESHLDEVAIRRLHDGVAAAHGLLDGRTVWTVTPSAAAEAGPAQTVAPLVGYARGLGIDARWLTLDAPAEFLAVTARLNAALHGSHGDGGKLADKQRDLYEHVLASNAENVVEDVREGDVVILHDPATAGLSRAFSQAGATVIWRCHVGATDAGEEGQRAWAFLDRYLEDADLLVASRAEYLPPYAEEERCAVVAPSINPDSPKNRVLDMDEAASVVRLTGFFDGQPPFDAVPFIREDGRPDAFRGLGDDAPSAPAAGTPVPEGTRVVTQVQRWDPLKGGLELVEAFASQIETLPSDAHLVLAGPTPDPAREPGAARTLEEITERVSTLPESVACRIHVLAIPASDREVNATIVNALQRVSAVVTQRSRVEAFGLTVAEAMWKKAAVVGSAVGGIQDQIEDGVSGVLVAADDAAGWAEAVRDLLLLSERAREMGEVAHEAVRRDYLPDRHLIEVLNVIAQAAV</sequence>
<gene>
    <name evidence="9" type="ORF">Q605_AUC00475G0001</name>
</gene>
<dbReference type="PATRIC" id="fig|1403939.3.peg.687"/>
<comment type="subunit">
    <text evidence="2">Homodimer.</text>
</comment>
<keyword evidence="3" id="KW-0313">Glucose metabolism</keyword>
<proteinExistence type="inferred from homology"/>
<dbReference type="Proteomes" id="UP000018852">
    <property type="component" value="Unassembled WGS sequence"/>
</dbReference>
<protein>
    <submittedName>
        <fullName evidence="9">Glycosyl transferase group 1</fullName>
    </submittedName>
</protein>
<dbReference type="GO" id="GO:0006006">
    <property type="term" value="P:glucose metabolic process"/>
    <property type="evidence" value="ECO:0007669"/>
    <property type="project" value="UniProtKB-KW"/>
</dbReference>
<keyword evidence="4" id="KW-0328">Glycosyltransferase</keyword>